<organism evidence="1">
    <name type="scientific">Nematocida ausubeli (strain ATCC PRA-371 / ERTm2)</name>
    <name type="common">Nematode killer fungus</name>
    <dbReference type="NCBI Taxonomy" id="1913371"/>
    <lineage>
        <taxon>Eukaryota</taxon>
        <taxon>Fungi</taxon>
        <taxon>Fungi incertae sedis</taxon>
        <taxon>Microsporidia</taxon>
        <taxon>Nematocida</taxon>
    </lineage>
</organism>
<reference evidence="1" key="1">
    <citation type="submission" date="2011-03" db="EMBL/GenBank/DDBJ databases">
        <title>The Genome Sequence of Nematocida sp1 strain ERTm2.</title>
        <authorList>
            <consortium name="The Broad Institute Genome Sequencing Platform"/>
            <consortium name="The Broad Institute Genome Sequencing Center for Infectious Disease"/>
            <person name="Cuomo C."/>
            <person name="Troemel E."/>
            <person name="Young S.K."/>
            <person name="Zeng Q."/>
            <person name="Gargeya S."/>
            <person name="Fitzgerald M."/>
            <person name="Haas B."/>
            <person name="Abouelleil A."/>
            <person name="Alvarado L."/>
            <person name="Arachchi H.M."/>
            <person name="Berlin A."/>
            <person name="Brown A."/>
            <person name="Chapman S.B."/>
            <person name="Chen Z."/>
            <person name="Dunbar C."/>
            <person name="Freedman E."/>
            <person name="Gearin G."/>
            <person name="Gellesch M."/>
            <person name="Goldberg J."/>
            <person name="Griggs A."/>
            <person name="Gujja S."/>
            <person name="Heilman E.R."/>
            <person name="Heiman D."/>
            <person name="Howarth C."/>
            <person name="Larson L."/>
            <person name="Lui A."/>
            <person name="MacDonald P.J.P."/>
            <person name="Mehta T."/>
            <person name="Montmayeur A."/>
            <person name="Murphy C."/>
            <person name="Neiman D."/>
            <person name="Pearson M."/>
            <person name="Priest M."/>
            <person name="Roberts A."/>
            <person name="Saif S."/>
            <person name="Shea T."/>
            <person name="Shenoy N."/>
            <person name="Sisk P."/>
            <person name="Stolte C."/>
            <person name="Sykes S."/>
            <person name="White J."/>
            <person name="Yandava C."/>
            <person name="Wortman J."/>
            <person name="Nusbaum C."/>
            <person name="Birren B."/>
        </authorList>
    </citation>
    <scope>NUCLEOTIDE SEQUENCE</scope>
    <source>
        <strain evidence="1">ERTm2</strain>
    </source>
</reference>
<dbReference type="Proteomes" id="UP000005622">
    <property type="component" value="Unassembled WGS sequence"/>
</dbReference>
<dbReference type="HOGENOM" id="CLU_2373301_0_0_1"/>
<proteinExistence type="predicted"/>
<sequence length="97" mass="11168">MLRIICVSSKYFMDGFNFAKQLIGKTNTEEEYFLKCMQPARKAINLKNARRIGKYLYVTEKNQLVSLAIIKSKPRTDIAHGVVKVDGLKFYVFTNEA</sequence>
<accession>H8ZDB5</accession>
<evidence type="ECO:0000313" key="1">
    <source>
        <dbReference type="EMBL" id="EHY65140.1"/>
    </source>
</evidence>
<dbReference type="AlphaFoldDB" id="H8ZDB5"/>
<gene>
    <name evidence="1" type="ORF">NERG_01586</name>
</gene>
<name>H8ZDB5_NEMA1</name>
<dbReference type="EMBL" id="JH604636">
    <property type="protein sequence ID" value="EHY65140.1"/>
    <property type="molecule type" value="Genomic_DNA"/>
</dbReference>
<protein>
    <submittedName>
        <fullName evidence="1">Uncharacterized protein</fullName>
    </submittedName>
</protein>